<comment type="subunit">
    <text evidence="5">Homotetramer.</text>
</comment>
<dbReference type="InterPro" id="IPR017593">
    <property type="entry name" value="Allantoinase"/>
</dbReference>
<dbReference type="InterPro" id="IPR032466">
    <property type="entry name" value="Metal_Hydrolase"/>
</dbReference>
<dbReference type="PANTHER" id="PTHR43668:SF2">
    <property type="entry name" value="ALLANTOINASE"/>
    <property type="match status" value="1"/>
</dbReference>
<dbReference type="FunFam" id="3.20.20.140:FF:000174">
    <property type="entry name" value="Dihydropyrimidinase-related protein 2"/>
    <property type="match status" value="1"/>
</dbReference>
<evidence type="ECO:0000256" key="5">
    <source>
        <dbReference type="ARBA" id="ARBA00011881"/>
    </source>
</evidence>
<dbReference type="RefSeq" id="WP_169967656.1">
    <property type="nucleotide sequence ID" value="NZ_JABDSR010000001.1"/>
</dbReference>
<dbReference type="Gene3D" id="2.30.40.10">
    <property type="entry name" value="Urease, subunit C, domain 1"/>
    <property type="match status" value="1"/>
</dbReference>
<evidence type="ECO:0000259" key="10">
    <source>
        <dbReference type="Pfam" id="PF01979"/>
    </source>
</evidence>
<comment type="similarity">
    <text evidence="3">Belongs to the metallo-dependent hydrolases superfamily. Hydantoinase/dihydropyrimidinase family.</text>
</comment>
<dbReference type="AlphaFoldDB" id="A0A848REM6"/>
<dbReference type="Gene3D" id="3.20.20.140">
    <property type="entry name" value="Metal-dependent hydrolases"/>
    <property type="match status" value="1"/>
</dbReference>
<dbReference type="GO" id="GO:0008270">
    <property type="term" value="F:zinc ion binding"/>
    <property type="evidence" value="ECO:0007669"/>
    <property type="project" value="InterPro"/>
</dbReference>
<dbReference type="Proteomes" id="UP000568273">
    <property type="component" value="Unassembled WGS sequence"/>
</dbReference>
<evidence type="ECO:0000313" key="12">
    <source>
        <dbReference type="Proteomes" id="UP000568273"/>
    </source>
</evidence>
<evidence type="ECO:0000256" key="8">
    <source>
        <dbReference type="ARBA" id="ARBA00022801"/>
    </source>
</evidence>
<dbReference type="GO" id="GO:0005737">
    <property type="term" value="C:cytoplasm"/>
    <property type="evidence" value="ECO:0007669"/>
    <property type="project" value="TreeGrafter"/>
</dbReference>
<dbReference type="Pfam" id="PF01979">
    <property type="entry name" value="Amidohydro_1"/>
    <property type="match status" value="1"/>
</dbReference>
<dbReference type="PANTHER" id="PTHR43668">
    <property type="entry name" value="ALLANTOINASE"/>
    <property type="match status" value="1"/>
</dbReference>
<keyword evidence="12" id="KW-1185">Reference proteome</keyword>
<evidence type="ECO:0000313" key="11">
    <source>
        <dbReference type="EMBL" id="NMW84181.1"/>
    </source>
</evidence>
<keyword evidence="9" id="KW-0862">Zinc</keyword>
<comment type="cofactor">
    <cofactor evidence="1">
        <name>Zn(2+)</name>
        <dbReference type="ChEBI" id="CHEBI:29105"/>
    </cofactor>
</comment>
<evidence type="ECO:0000256" key="7">
    <source>
        <dbReference type="ARBA" id="ARBA00022723"/>
    </source>
</evidence>
<comment type="pathway">
    <text evidence="2">Nitrogen metabolism; (S)-allantoin degradation; allantoate from (S)-allantoin: step 1/1.</text>
</comment>
<reference evidence="11" key="1">
    <citation type="submission" date="2020-04" db="EMBL/GenBank/DDBJ databases">
        <title>Peptoniphilus sp. nov. isolated from swine feces.</title>
        <authorList>
            <person name="Ryu S.W."/>
        </authorList>
    </citation>
    <scope>NUCLEOTIDE SEQUENCE [LARGE SCALE GENOMIC DNA]</scope>
    <source>
        <strain evidence="11">AGMB00490</strain>
    </source>
</reference>
<dbReference type="NCBIfam" id="TIGR03178">
    <property type="entry name" value="allantoinase"/>
    <property type="match status" value="1"/>
</dbReference>
<dbReference type="InterPro" id="IPR050138">
    <property type="entry name" value="DHOase/Allantoinase_Hydrolase"/>
</dbReference>
<sequence>MKLDLAIINGIVYVDGNFREVDIGIKDEKFAVICEKGLLPEAEKTIDATGKYVIPGGIDTHVHFRDPGHTDRGTFYTESQAAVAGGTTTILEHPISSPPQYNKEILDNRKKVAKERQGVVDYAFYAAAGGQYPEEITKVAKEGIVAFKTFLHEAPEGRDDEFIGLTMANDYEVYIGMKEVAKTGLLLASHAENNDLIQGFIDHYRKEGKVTPEYHCLSRPPISEYSTVQKMLLFAKETGCRLELVHISTPEAMEMAKQAKLEGQEVFLETCPHYLLLTEEELLKHGPFAKCNPPLRSQETVDKIWDYVIDGTVDFIGSDHGPFLIEEKENGNKDIFVAPAGFIGIDLRLPLMLNEVAKGKRGLTLEKVVELCSTNPAKIFDIYPKKGTIQPGSDGDLVIFDMNDKFTVDRNKNYSGSKEIARVYDGKELHCKLNYTILRGKVVMEDGLVDPEKDGTKGWGELVLRNEK</sequence>
<name>A0A848REM6_9FIRM</name>
<keyword evidence="8 11" id="KW-0378">Hydrolase</keyword>
<evidence type="ECO:0000256" key="1">
    <source>
        <dbReference type="ARBA" id="ARBA00001947"/>
    </source>
</evidence>
<proteinExistence type="inferred from homology"/>
<dbReference type="GO" id="GO:0004038">
    <property type="term" value="F:allantoinase activity"/>
    <property type="evidence" value="ECO:0007669"/>
    <property type="project" value="UniProtKB-EC"/>
</dbReference>
<evidence type="ECO:0000256" key="2">
    <source>
        <dbReference type="ARBA" id="ARBA00004968"/>
    </source>
</evidence>
<gene>
    <name evidence="11" type="primary">allB</name>
    <name evidence="11" type="ORF">HKO22_00275</name>
</gene>
<accession>A0A848REM6</accession>
<dbReference type="EC" id="3.5.2.5" evidence="6"/>
<evidence type="ECO:0000256" key="3">
    <source>
        <dbReference type="ARBA" id="ARBA00008829"/>
    </source>
</evidence>
<comment type="similarity">
    <text evidence="4">Belongs to the metallo-dependent hydrolases superfamily. Allantoinase family.</text>
</comment>
<dbReference type="EMBL" id="JABDSR010000001">
    <property type="protein sequence ID" value="NMW84181.1"/>
    <property type="molecule type" value="Genomic_DNA"/>
</dbReference>
<organism evidence="11 12">
    <name type="scientific">Peptoniphilus faecalis</name>
    <dbReference type="NCBI Taxonomy" id="2731255"/>
    <lineage>
        <taxon>Bacteria</taxon>
        <taxon>Bacillati</taxon>
        <taxon>Bacillota</taxon>
        <taxon>Tissierellia</taxon>
        <taxon>Tissierellales</taxon>
        <taxon>Peptoniphilaceae</taxon>
        <taxon>Peptoniphilus</taxon>
    </lineage>
</organism>
<feature type="domain" description="Amidohydrolase-related" evidence="10">
    <location>
        <begin position="52"/>
        <end position="411"/>
    </location>
</feature>
<evidence type="ECO:0000256" key="9">
    <source>
        <dbReference type="ARBA" id="ARBA00022833"/>
    </source>
</evidence>
<keyword evidence="7" id="KW-0479">Metal-binding</keyword>
<dbReference type="GO" id="GO:0006145">
    <property type="term" value="P:purine nucleobase catabolic process"/>
    <property type="evidence" value="ECO:0007669"/>
    <property type="project" value="TreeGrafter"/>
</dbReference>
<dbReference type="SUPFAM" id="SSF51556">
    <property type="entry name" value="Metallo-dependent hydrolases"/>
    <property type="match status" value="1"/>
</dbReference>
<dbReference type="GO" id="GO:0000256">
    <property type="term" value="P:allantoin catabolic process"/>
    <property type="evidence" value="ECO:0007669"/>
    <property type="project" value="InterPro"/>
</dbReference>
<comment type="caution">
    <text evidence="11">The sequence shown here is derived from an EMBL/GenBank/DDBJ whole genome shotgun (WGS) entry which is preliminary data.</text>
</comment>
<evidence type="ECO:0000256" key="4">
    <source>
        <dbReference type="ARBA" id="ARBA00010368"/>
    </source>
</evidence>
<protein>
    <recommendedName>
        <fullName evidence="6">allantoinase</fullName>
        <ecNumber evidence="6">3.5.2.5</ecNumber>
    </recommendedName>
</protein>
<dbReference type="InterPro" id="IPR011059">
    <property type="entry name" value="Metal-dep_hydrolase_composite"/>
</dbReference>
<dbReference type="InterPro" id="IPR006680">
    <property type="entry name" value="Amidohydro-rel"/>
</dbReference>
<evidence type="ECO:0000256" key="6">
    <source>
        <dbReference type="ARBA" id="ARBA00012863"/>
    </source>
</evidence>
<dbReference type="SUPFAM" id="SSF51338">
    <property type="entry name" value="Composite domain of metallo-dependent hydrolases"/>
    <property type="match status" value="1"/>
</dbReference>
<dbReference type="GO" id="GO:0050897">
    <property type="term" value="F:cobalt ion binding"/>
    <property type="evidence" value="ECO:0007669"/>
    <property type="project" value="InterPro"/>
</dbReference>